<keyword evidence="2" id="KW-1185">Reference proteome</keyword>
<dbReference type="EMBL" id="ML996084">
    <property type="protein sequence ID" value="KAF2154350.1"/>
    <property type="molecule type" value="Genomic_DNA"/>
</dbReference>
<comment type="caution">
    <text evidence="1">The sequence shown here is derived from an EMBL/GenBank/DDBJ whole genome shotgun (WGS) entry which is preliminary data.</text>
</comment>
<accession>A0A9P4MH45</accession>
<dbReference type="AlphaFoldDB" id="A0A9P4MH45"/>
<protein>
    <recommendedName>
        <fullName evidence="3">DUF4219 domain-containing protein</fullName>
    </recommendedName>
</protein>
<organism evidence="1 2">
    <name type="scientific">Myriangium duriaei CBS 260.36</name>
    <dbReference type="NCBI Taxonomy" id="1168546"/>
    <lineage>
        <taxon>Eukaryota</taxon>
        <taxon>Fungi</taxon>
        <taxon>Dikarya</taxon>
        <taxon>Ascomycota</taxon>
        <taxon>Pezizomycotina</taxon>
        <taxon>Dothideomycetes</taxon>
        <taxon>Dothideomycetidae</taxon>
        <taxon>Myriangiales</taxon>
        <taxon>Myriangiaceae</taxon>
        <taxon>Myriangium</taxon>
    </lineage>
</organism>
<name>A0A9P4MH45_9PEZI</name>
<gene>
    <name evidence="1" type="ORF">K461DRAFT_320490</name>
</gene>
<evidence type="ECO:0000313" key="1">
    <source>
        <dbReference type="EMBL" id="KAF2154350.1"/>
    </source>
</evidence>
<proteinExistence type="predicted"/>
<reference evidence="1" key="1">
    <citation type="journal article" date="2020" name="Stud. Mycol.">
        <title>101 Dothideomycetes genomes: a test case for predicting lifestyles and emergence of pathogens.</title>
        <authorList>
            <person name="Haridas S."/>
            <person name="Albert R."/>
            <person name="Binder M."/>
            <person name="Bloem J."/>
            <person name="Labutti K."/>
            <person name="Salamov A."/>
            <person name="Andreopoulos B."/>
            <person name="Baker S."/>
            <person name="Barry K."/>
            <person name="Bills G."/>
            <person name="Bluhm B."/>
            <person name="Cannon C."/>
            <person name="Castanera R."/>
            <person name="Culley D."/>
            <person name="Daum C."/>
            <person name="Ezra D."/>
            <person name="Gonzalez J."/>
            <person name="Henrissat B."/>
            <person name="Kuo A."/>
            <person name="Liang C."/>
            <person name="Lipzen A."/>
            <person name="Lutzoni F."/>
            <person name="Magnuson J."/>
            <person name="Mondo S."/>
            <person name="Nolan M."/>
            <person name="Ohm R."/>
            <person name="Pangilinan J."/>
            <person name="Park H.-J."/>
            <person name="Ramirez L."/>
            <person name="Alfaro M."/>
            <person name="Sun H."/>
            <person name="Tritt A."/>
            <person name="Yoshinaga Y."/>
            <person name="Zwiers L.-H."/>
            <person name="Turgeon B."/>
            <person name="Goodwin S."/>
            <person name="Spatafora J."/>
            <person name="Crous P."/>
            <person name="Grigoriev I."/>
        </authorList>
    </citation>
    <scope>NUCLEOTIDE SEQUENCE</scope>
    <source>
        <strain evidence="1">CBS 260.36</strain>
    </source>
</reference>
<dbReference type="Proteomes" id="UP000799439">
    <property type="component" value="Unassembled WGS sequence"/>
</dbReference>
<evidence type="ECO:0008006" key="3">
    <source>
        <dbReference type="Google" id="ProtNLM"/>
    </source>
</evidence>
<evidence type="ECO:0000313" key="2">
    <source>
        <dbReference type="Proteomes" id="UP000799439"/>
    </source>
</evidence>
<sequence>MPSNTIPLLHGSENYQEWAQKVARHLRELQIVDCIQENKPTSRPFEVENGLVHFGGYRAGLATQIIWDNCGREVQQKIDLRYPYITAYMMWNQLAEMYESNKIPLSYRLH</sequence>